<keyword evidence="7" id="KW-1185">Reference proteome</keyword>
<dbReference type="Gene3D" id="2.40.30.170">
    <property type="match status" value="1"/>
</dbReference>
<feature type="domain" description="Multidrug resistance protein MdtA-like alpha-helical hairpin" evidence="2">
    <location>
        <begin position="104"/>
        <end position="169"/>
    </location>
</feature>
<dbReference type="Pfam" id="PF25989">
    <property type="entry name" value="YknX_C"/>
    <property type="match status" value="1"/>
</dbReference>
<dbReference type="NCBIfam" id="TIGR01730">
    <property type="entry name" value="RND_mfp"/>
    <property type="match status" value="1"/>
</dbReference>
<dbReference type="SUPFAM" id="SSF111369">
    <property type="entry name" value="HlyD-like secretion proteins"/>
    <property type="match status" value="1"/>
</dbReference>
<evidence type="ECO:0000259" key="5">
    <source>
        <dbReference type="Pfam" id="PF25989"/>
    </source>
</evidence>
<evidence type="ECO:0000259" key="4">
    <source>
        <dbReference type="Pfam" id="PF25944"/>
    </source>
</evidence>
<dbReference type="PANTHER" id="PTHR30158:SF3">
    <property type="entry name" value="MULTIDRUG EFFLUX PUMP SUBUNIT ACRA-RELATED"/>
    <property type="match status" value="1"/>
</dbReference>
<evidence type="ECO:0000256" key="1">
    <source>
        <dbReference type="ARBA" id="ARBA00009477"/>
    </source>
</evidence>
<feature type="domain" description="YknX-like C-terminal permuted SH3-like" evidence="5">
    <location>
        <begin position="300"/>
        <end position="368"/>
    </location>
</feature>
<feature type="domain" description="Multidrug resistance protein MdtA-like beta-barrel" evidence="4">
    <location>
        <begin position="208"/>
        <end position="294"/>
    </location>
</feature>
<dbReference type="Gene3D" id="2.40.420.20">
    <property type="match status" value="1"/>
</dbReference>
<dbReference type="InterPro" id="IPR058637">
    <property type="entry name" value="YknX-like_C"/>
</dbReference>
<sequence length="380" mass="41265">MKMVRFFLRFRVLTFAIILAGCEQEQSLEKSPTPQVVAVLVESSPLIITEDLPGRVAPLRVAEIRPQVSGIVQQRLFEQGREVRAGQALFQIHPATFIAERDIAAASLRGAEAALARAKLQAQRLAPLVEIEAVSRQVYDDAVSQREQASADVAQANATLARRQLDLKFAKIEAPISGRIDQALVTEGALVASTDSGPMARIQQIDKVYVDVRRPAASLDTLQKALSQGSADIGNSLPVKILLSNGDMYESPGQILFTGINVDSGTGDVLLRVQVENPKRQLLPGMFVQVRVPLASYGDALTVPQQSVVRLGGKAHVWTIDSQNLAQLTPVEVGELSQGNYRVVSGLKKGQRIAIDGMERLSDGLMVKLLERPVEKTIAR</sequence>
<feature type="domain" description="Multidrug resistance protein MdtA-like barrel-sandwich hybrid" evidence="3">
    <location>
        <begin position="60"/>
        <end position="202"/>
    </location>
</feature>
<name>A0ABR6X550_9BURK</name>
<gene>
    <name evidence="6" type="ORF">H8K52_08920</name>
</gene>
<dbReference type="PROSITE" id="PS51257">
    <property type="entry name" value="PROKAR_LIPOPROTEIN"/>
    <property type="match status" value="1"/>
</dbReference>
<reference evidence="6 7" key="1">
    <citation type="submission" date="2020-08" db="EMBL/GenBank/DDBJ databases">
        <title>Novel species isolated from subtropical streams in China.</title>
        <authorList>
            <person name="Lu H."/>
        </authorList>
    </citation>
    <scope>NUCLEOTIDE SEQUENCE [LARGE SCALE GENOMIC DNA]</scope>
    <source>
        <strain evidence="6 7">KACC 16656</strain>
    </source>
</reference>
<dbReference type="Pfam" id="PF25917">
    <property type="entry name" value="BSH_RND"/>
    <property type="match status" value="1"/>
</dbReference>
<accession>A0ABR6X550</accession>
<dbReference type="Pfam" id="PF25876">
    <property type="entry name" value="HH_MFP_RND"/>
    <property type="match status" value="1"/>
</dbReference>
<dbReference type="InterPro" id="IPR006143">
    <property type="entry name" value="RND_pump_MFP"/>
</dbReference>
<evidence type="ECO:0000259" key="3">
    <source>
        <dbReference type="Pfam" id="PF25917"/>
    </source>
</evidence>
<comment type="caution">
    <text evidence="6">The sequence shown here is derived from an EMBL/GenBank/DDBJ whole genome shotgun (WGS) entry which is preliminary data.</text>
</comment>
<dbReference type="Proteomes" id="UP000648257">
    <property type="component" value="Unassembled WGS sequence"/>
</dbReference>
<organism evidence="6 7">
    <name type="scientific">Undibacterium seohonense</name>
    <dbReference type="NCBI Taxonomy" id="1344950"/>
    <lineage>
        <taxon>Bacteria</taxon>
        <taxon>Pseudomonadati</taxon>
        <taxon>Pseudomonadota</taxon>
        <taxon>Betaproteobacteria</taxon>
        <taxon>Burkholderiales</taxon>
        <taxon>Oxalobacteraceae</taxon>
        <taxon>Undibacterium</taxon>
    </lineage>
</organism>
<evidence type="ECO:0000313" key="7">
    <source>
        <dbReference type="Proteomes" id="UP000648257"/>
    </source>
</evidence>
<dbReference type="Pfam" id="PF25944">
    <property type="entry name" value="Beta-barrel_RND"/>
    <property type="match status" value="1"/>
</dbReference>
<dbReference type="InterPro" id="IPR058625">
    <property type="entry name" value="MdtA-like_BSH"/>
</dbReference>
<comment type="similarity">
    <text evidence="1">Belongs to the membrane fusion protein (MFP) (TC 8.A.1) family.</text>
</comment>
<evidence type="ECO:0000259" key="2">
    <source>
        <dbReference type="Pfam" id="PF25876"/>
    </source>
</evidence>
<dbReference type="PANTHER" id="PTHR30158">
    <property type="entry name" value="ACRA/E-RELATED COMPONENT OF DRUG EFFLUX TRANSPORTER"/>
    <property type="match status" value="1"/>
</dbReference>
<dbReference type="Gene3D" id="2.40.50.100">
    <property type="match status" value="1"/>
</dbReference>
<dbReference type="EMBL" id="JACOFW010000007">
    <property type="protein sequence ID" value="MBC3807464.1"/>
    <property type="molecule type" value="Genomic_DNA"/>
</dbReference>
<evidence type="ECO:0000313" key="6">
    <source>
        <dbReference type="EMBL" id="MBC3807464.1"/>
    </source>
</evidence>
<protein>
    <submittedName>
        <fullName evidence="6">Efflux RND transporter periplasmic adaptor subunit</fullName>
    </submittedName>
</protein>
<dbReference type="Gene3D" id="1.10.287.470">
    <property type="entry name" value="Helix hairpin bin"/>
    <property type="match status" value="1"/>
</dbReference>
<dbReference type="InterPro" id="IPR058624">
    <property type="entry name" value="MdtA-like_HH"/>
</dbReference>
<proteinExistence type="inferred from homology"/>
<dbReference type="InterPro" id="IPR058626">
    <property type="entry name" value="MdtA-like_b-barrel"/>
</dbReference>
<dbReference type="RefSeq" id="WP_186922545.1">
    <property type="nucleotide sequence ID" value="NZ_JACOFW010000007.1"/>
</dbReference>